<organism evidence="5 6">
    <name type="scientific">Pectobacterium versatile</name>
    <dbReference type="NCBI Taxonomy" id="2488639"/>
    <lineage>
        <taxon>Bacteria</taxon>
        <taxon>Pseudomonadati</taxon>
        <taxon>Pseudomonadota</taxon>
        <taxon>Gammaproteobacteria</taxon>
        <taxon>Enterobacterales</taxon>
        <taxon>Pectobacteriaceae</taxon>
        <taxon>Pectobacterium</taxon>
    </lineage>
</organism>
<evidence type="ECO:0000313" key="5">
    <source>
        <dbReference type="EMBL" id="MEI7104864.1"/>
    </source>
</evidence>
<dbReference type="InterPro" id="IPR022225">
    <property type="entry name" value="Phage_tail_fibre_N"/>
</dbReference>
<dbReference type="Pfam" id="PF12571">
    <property type="entry name" value="Phage_tail_fib"/>
    <property type="match status" value="1"/>
</dbReference>
<evidence type="ECO:0000259" key="4">
    <source>
        <dbReference type="Pfam" id="PF12571"/>
    </source>
</evidence>
<evidence type="ECO:0000313" key="6">
    <source>
        <dbReference type="Proteomes" id="UP001313132"/>
    </source>
</evidence>
<keyword evidence="6" id="KW-1185">Reference proteome</keyword>
<sequence length="619" mass="63474">MSATYFALLTNIGAAKLANATALGSRLNITRMAVGDGGGVLPTPNPAQTKLINEKRRAALNNLSIDPKNPSQIIAEQVIPENEGGWWVREVGLFDDDGNLIAVANCPETYKPLLQQGSGRIQTVRMILIVSSTDAVTLKIDPAVVLATRGYVDEALAEHEKSRKHPDGTLTAKGFVQLSSATNSDSDVLAATPKAVKAVNDNANGRVPSGRKVNGKALTADITLGAGDVGAYTKLETDTAVSVATTAANTAATAAANANTNANGRVPSGRTVNGKALSADIALGAGDVGAYTKAETDTRVTAATTAANNAATAAANANTNANGRVPSGRTVNGKALSADIVLTAGDVGALTAGGTAAAATKLATARKINGVAFDGTADISVDSDWSQIKNVPAASYDVAGVVVLSSSINSNSRTIAATAQQLFTAHSIATNAQAKANAALPADGTAAAATKLATPRKINGVAFDGTTDINLPSDFPVGAPVPYPSATPPAGWIKCNGQSFNKSAYPQLATAYPSGVLPDLRGEFVRGWDDGRGVDAGRGLLSVQGDAIRNITGQFETVDHPDYSLSGVFSTKRRDGASLSGQYVGQHHTYVDFDASKVVPTANENRPRNIAFNYIVRAA</sequence>
<proteinExistence type="predicted"/>
<dbReference type="Gene3D" id="3.90.1340.10">
    <property type="entry name" value="Phage tail collar domain"/>
    <property type="match status" value="1"/>
</dbReference>
<feature type="domain" description="Phage tail fibre protein N-terminal" evidence="4">
    <location>
        <begin position="1"/>
        <end position="149"/>
    </location>
</feature>
<dbReference type="Pfam" id="PF07484">
    <property type="entry name" value="Collar"/>
    <property type="match status" value="1"/>
</dbReference>
<reference evidence="5 6" key="1">
    <citation type="submission" date="2024-03" db="EMBL/GenBank/DDBJ databases">
        <title>Analysis of soft rot Pectobacteriaceae population diversity in US potato growing regions between 2016 and 2022.</title>
        <authorList>
            <person name="Ma X."/>
            <person name="Zhang X."/>
            <person name="Stodghill P."/>
            <person name="Rioux R."/>
            <person name="Babler B."/>
            <person name="Shrestha S."/>
            <person name="Babler B."/>
            <person name="Rivedal H."/>
            <person name="Frost K."/>
            <person name="Hao J."/>
            <person name="Secor G."/>
            <person name="Swingle B."/>
        </authorList>
    </citation>
    <scope>NUCLEOTIDE SEQUENCE [LARGE SCALE GENOMIC DNA]</scope>
    <source>
        <strain evidence="5 6">UMSS2</strain>
    </source>
</reference>
<comment type="caution">
    <text evidence="5">The sequence shown here is derived from an EMBL/GenBank/DDBJ whole genome shotgun (WGS) entry which is preliminary data.</text>
</comment>
<name>A0ABU8K5U6_9GAMM</name>
<evidence type="ECO:0000259" key="3">
    <source>
        <dbReference type="Pfam" id="PF07484"/>
    </source>
</evidence>
<dbReference type="EMBL" id="JBBBON010000028">
    <property type="protein sequence ID" value="MEI7104864.1"/>
    <property type="molecule type" value="Genomic_DNA"/>
</dbReference>
<dbReference type="RefSeq" id="WP_336858222.1">
    <property type="nucleotide sequence ID" value="NZ_JBBBOM010000036.1"/>
</dbReference>
<dbReference type="SUPFAM" id="SSF88874">
    <property type="entry name" value="Receptor-binding domain of short tail fibre protein gp12"/>
    <property type="match status" value="1"/>
</dbReference>
<evidence type="ECO:0000256" key="1">
    <source>
        <dbReference type="ARBA" id="ARBA00004328"/>
    </source>
</evidence>
<dbReference type="InterPro" id="IPR011083">
    <property type="entry name" value="Phage_tail_collar_dom"/>
</dbReference>
<dbReference type="InterPro" id="IPR051934">
    <property type="entry name" value="Phage_Tail_Fiber_Structural"/>
</dbReference>
<keyword evidence="2" id="KW-0945">Host-virus interaction</keyword>
<dbReference type="PANTHER" id="PTHR35191">
    <property type="entry name" value="PROPHAGE SIDE TAIL FIBER PROTEIN HOMOLOG STFQ-RELATED"/>
    <property type="match status" value="1"/>
</dbReference>
<dbReference type="InterPro" id="IPR005068">
    <property type="entry name" value="Phage_lambda_Stf-r2"/>
</dbReference>
<gene>
    <name evidence="5" type="ORF">WCT63_20750</name>
</gene>
<dbReference type="Proteomes" id="UP001313132">
    <property type="component" value="Unassembled WGS sequence"/>
</dbReference>
<accession>A0ABU8K5U6</accession>
<evidence type="ECO:0000256" key="2">
    <source>
        <dbReference type="ARBA" id="ARBA00022581"/>
    </source>
</evidence>
<dbReference type="Pfam" id="PF03406">
    <property type="entry name" value="Phage_fiber_2"/>
    <property type="match status" value="1"/>
</dbReference>
<dbReference type="PANTHER" id="PTHR35191:SF1">
    <property type="entry name" value="PROPHAGE SIDE TAIL FIBER PROTEIN HOMOLOG STFQ-RELATED"/>
    <property type="match status" value="1"/>
</dbReference>
<feature type="domain" description="Phage tail collar" evidence="3">
    <location>
        <begin position="478"/>
        <end position="525"/>
    </location>
</feature>
<dbReference type="InterPro" id="IPR037053">
    <property type="entry name" value="Phage_tail_collar_dom_sf"/>
</dbReference>
<protein>
    <submittedName>
        <fullName evidence="5">Phage tail protein</fullName>
    </submittedName>
</protein>
<comment type="subcellular location">
    <subcellularLocation>
        <location evidence="1">Virion</location>
    </subcellularLocation>
</comment>